<dbReference type="Proteomes" id="UP001055115">
    <property type="component" value="Unassembled WGS sequence"/>
</dbReference>
<name>A0AA37P7X7_9PEZI</name>
<evidence type="ECO:0000313" key="1">
    <source>
        <dbReference type="EMBL" id="GKT46219.1"/>
    </source>
</evidence>
<organism evidence="1 2">
    <name type="scientific">Colletotrichum spaethianum</name>
    <dbReference type="NCBI Taxonomy" id="700344"/>
    <lineage>
        <taxon>Eukaryota</taxon>
        <taxon>Fungi</taxon>
        <taxon>Dikarya</taxon>
        <taxon>Ascomycota</taxon>
        <taxon>Pezizomycotina</taxon>
        <taxon>Sordariomycetes</taxon>
        <taxon>Hypocreomycetidae</taxon>
        <taxon>Glomerellales</taxon>
        <taxon>Glomerellaceae</taxon>
        <taxon>Colletotrichum</taxon>
        <taxon>Colletotrichum spaethianum species complex</taxon>
    </lineage>
</organism>
<dbReference type="GeneID" id="73327202"/>
<protein>
    <submittedName>
        <fullName evidence="1">Uncharacterized protein</fullName>
    </submittedName>
</protein>
<dbReference type="EMBL" id="BQXU01000015">
    <property type="protein sequence ID" value="GKT46219.1"/>
    <property type="molecule type" value="Genomic_DNA"/>
</dbReference>
<reference evidence="1 2" key="1">
    <citation type="submission" date="2022-03" db="EMBL/GenBank/DDBJ databases">
        <title>Genome data of Colletotrichum spp.</title>
        <authorList>
            <person name="Utami Y.D."/>
            <person name="Hiruma K."/>
        </authorList>
    </citation>
    <scope>NUCLEOTIDE SEQUENCE [LARGE SCALE GENOMIC DNA]</scope>
    <source>
        <strain evidence="1 2">MAFF 239500</strain>
    </source>
</reference>
<dbReference type="AlphaFoldDB" id="A0AA37P7X7"/>
<dbReference type="RefSeq" id="XP_049128569.1">
    <property type="nucleotide sequence ID" value="XM_049272612.1"/>
</dbReference>
<gene>
    <name evidence="1" type="ORF">ColSpa_06400</name>
</gene>
<keyword evidence="2" id="KW-1185">Reference proteome</keyword>
<sequence>MDSTPLCHIVAPVGCMGYGFDESLVELELAQLAPSNVPTAIILDAGSTDSGPEKLALGTTTGPRSSYVKDLTKLLKLVHTFQVPLIFSSAGGDGSNEHVRLMEEIIEEISAEETNRHYSFKTVSLFSGIDKSVILDRLKAGCITGCGACVPVLTEKDVTNLLE</sequence>
<proteinExistence type="predicted"/>
<comment type="caution">
    <text evidence="1">The sequence shown here is derived from an EMBL/GenBank/DDBJ whole genome shotgun (WGS) entry which is preliminary data.</text>
</comment>
<accession>A0AA37P7X7</accession>
<evidence type="ECO:0000313" key="2">
    <source>
        <dbReference type="Proteomes" id="UP001055115"/>
    </source>
</evidence>